<accession>A0A2Z7DA38</accession>
<feature type="compositionally biased region" description="Low complexity" evidence="1">
    <location>
        <begin position="62"/>
        <end position="73"/>
    </location>
</feature>
<evidence type="ECO:0000256" key="1">
    <source>
        <dbReference type="SAM" id="MobiDB-lite"/>
    </source>
</evidence>
<name>A0A2Z7DA38_9LAMI</name>
<feature type="region of interest" description="Disordered" evidence="1">
    <location>
        <begin position="1"/>
        <end position="123"/>
    </location>
</feature>
<sequence length="123" mass="12982">MASVRPASAIVARRGHQQRAVAPSHRATSGRDIAQPVRITPPIKRAAVRPVSTTSARRRCSNSRSSLREVAASEAHDKAAEALDKHGGRAAEPHNACGGRTAEAGSCGGRRPASKLLDFRSEI</sequence>
<dbReference type="Proteomes" id="UP000250235">
    <property type="component" value="Unassembled WGS sequence"/>
</dbReference>
<evidence type="ECO:0000313" key="3">
    <source>
        <dbReference type="Proteomes" id="UP000250235"/>
    </source>
</evidence>
<reference evidence="2 3" key="1">
    <citation type="journal article" date="2015" name="Proc. Natl. Acad. Sci. U.S.A.">
        <title>The resurrection genome of Boea hygrometrica: A blueprint for survival of dehydration.</title>
        <authorList>
            <person name="Xiao L."/>
            <person name="Yang G."/>
            <person name="Zhang L."/>
            <person name="Yang X."/>
            <person name="Zhao S."/>
            <person name="Ji Z."/>
            <person name="Zhou Q."/>
            <person name="Hu M."/>
            <person name="Wang Y."/>
            <person name="Chen M."/>
            <person name="Xu Y."/>
            <person name="Jin H."/>
            <person name="Xiao X."/>
            <person name="Hu G."/>
            <person name="Bao F."/>
            <person name="Hu Y."/>
            <person name="Wan P."/>
            <person name="Li L."/>
            <person name="Deng X."/>
            <person name="Kuang T."/>
            <person name="Xiang C."/>
            <person name="Zhu J.K."/>
            <person name="Oliver M.J."/>
            <person name="He Y."/>
        </authorList>
    </citation>
    <scope>NUCLEOTIDE SEQUENCE [LARGE SCALE GENOMIC DNA]</scope>
    <source>
        <strain evidence="3">cv. XS01</strain>
    </source>
</reference>
<feature type="compositionally biased region" description="Basic and acidic residues" evidence="1">
    <location>
        <begin position="74"/>
        <end position="92"/>
    </location>
</feature>
<proteinExistence type="predicted"/>
<evidence type="ECO:0000313" key="2">
    <source>
        <dbReference type="EMBL" id="KZV56709.1"/>
    </source>
</evidence>
<gene>
    <name evidence="2" type="ORF">F511_33739</name>
</gene>
<organism evidence="2 3">
    <name type="scientific">Dorcoceras hygrometricum</name>
    <dbReference type="NCBI Taxonomy" id="472368"/>
    <lineage>
        <taxon>Eukaryota</taxon>
        <taxon>Viridiplantae</taxon>
        <taxon>Streptophyta</taxon>
        <taxon>Embryophyta</taxon>
        <taxon>Tracheophyta</taxon>
        <taxon>Spermatophyta</taxon>
        <taxon>Magnoliopsida</taxon>
        <taxon>eudicotyledons</taxon>
        <taxon>Gunneridae</taxon>
        <taxon>Pentapetalae</taxon>
        <taxon>asterids</taxon>
        <taxon>lamiids</taxon>
        <taxon>Lamiales</taxon>
        <taxon>Gesneriaceae</taxon>
        <taxon>Didymocarpoideae</taxon>
        <taxon>Trichosporeae</taxon>
        <taxon>Loxocarpinae</taxon>
        <taxon>Dorcoceras</taxon>
    </lineage>
</organism>
<dbReference type="AlphaFoldDB" id="A0A2Z7DA38"/>
<dbReference type="EMBL" id="KQ987838">
    <property type="protein sequence ID" value="KZV56709.1"/>
    <property type="molecule type" value="Genomic_DNA"/>
</dbReference>
<protein>
    <submittedName>
        <fullName evidence="2">Uncharacterized protein</fullName>
    </submittedName>
</protein>
<keyword evidence="3" id="KW-1185">Reference proteome</keyword>